<dbReference type="EMBL" id="LR824538">
    <property type="protein sequence ID" value="CAH1646048.1"/>
    <property type="molecule type" value="Genomic_DNA"/>
</dbReference>
<keyword evidence="2" id="KW-1185">Reference proteome</keyword>
<evidence type="ECO:0000313" key="2">
    <source>
        <dbReference type="Proteomes" id="UP001153321"/>
    </source>
</evidence>
<reference evidence="1" key="1">
    <citation type="submission" date="2022-02" db="EMBL/GenBank/DDBJ databases">
        <authorList>
            <person name="King R."/>
        </authorList>
    </citation>
    <scope>NUCLEOTIDE SEQUENCE</scope>
</reference>
<protein>
    <submittedName>
        <fullName evidence="1">Uncharacterized protein</fullName>
    </submittedName>
</protein>
<dbReference type="Proteomes" id="UP001153321">
    <property type="component" value="Chromosome 7"/>
</dbReference>
<sequence>MTTYKINTTFLSLSFKLKYKLGPKNSEALVRQRGPRRRVAGWQWVVRRLAVNCADPSRPRYFVSSQSANITCCQLNYLLQVVSDQISAQKSCKTNTLKLK</sequence>
<dbReference type="AlphaFoldDB" id="A0A9P0IF57"/>
<proteinExistence type="predicted"/>
<accession>A0A9P0IF57</accession>
<name>A0A9P0IF57_SPOLI</name>
<evidence type="ECO:0000313" key="1">
    <source>
        <dbReference type="EMBL" id="CAH1646048.1"/>
    </source>
</evidence>
<gene>
    <name evidence="1" type="ORF">SPLIT_LOCUS11400</name>
</gene>
<organism evidence="1 2">
    <name type="scientific">Spodoptera littoralis</name>
    <name type="common">Egyptian cotton leafworm</name>
    <dbReference type="NCBI Taxonomy" id="7109"/>
    <lineage>
        <taxon>Eukaryota</taxon>
        <taxon>Metazoa</taxon>
        <taxon>Ecdysozoa</taxon>
        <taxon>Arthropoda</taxon>
        <taxon>Hexapoda</taxon>
        <taxon>Insecta</taxon>
        <taxon>Pterygota</taxon>
        <taxon>Neoptera</taxon>
        <taxon>Endopterygota</taxon>
        <taxon>Lepidoptera</taxon>
        <taxon>Glossata</taxon>
        <taxon>Ditrysia</taxon>
        <taxon>Noctuoidea</taxon>
        <taxon>Noctuidae</taxon>
        <taxon>Amphipyrinae</taxon>
        <taxon>Spodoptera</taxon>
    </lineage>
</organism>